<comment type="similarity">
    <text evidence="1 5 6">Belongs to the EF-Ts family.</text>
</comment>
<dbReference type="AlphaFoldDB" id="A0A0G0HCA1"/>
<dbReference type="HAMAP" id="MF_00050">
    <property type="entry name" value="EF_Ts"/>
    <property type="match status" value="1"/>
</dbReference>
<evidence type="ECO:0000256" key="6">
    <source>
        <dbReference type="RuleBase" id="RU000642"/>
    </source>
</evidence>
<dbReference type="EMBL" id="LBTN01000012">
    <property type="protein sequence ID" value="KKQ40823.1"/>
    <property type="molecule type" value="Genomic_DNA"/>
</dbReference>
<feature type="domain" description="Translation elongation factor EFTs/EF1B dimerisation" evidence="8">
    <location>
        <begin position="72"/>
        <end position="272"/>
    </location>
</feature>
<dbReference type="SUPFAM" id="SSF46934">
    <property type="entry name" value="UBA-like"/>
    <property type="match status" value="1"/>
</dbReference>
<dbReference type="Pfam" id="PF00889">
    <property type="entry name" value="EF_TS"/>
    <property type="match status" value="1"/>
</dbReference>
<dbReference type="InterPro" id="IPR014039">
    <property type="entry name" value="Transl_elong_EFTs/EF1B_dimer"/>
</dbReference>
<reference evidence="9 10" key="1">
    <citation type="journal article" date="2015" name="Nature">
        <title>rRNA introns, odd ribosomes, and small enigmatic genomes across a large radiation of phyla.</title>
        <authorList>
            <person name="Brown C.T."/>
            <person name="Hug L.A."/>
            <person name="Thomas B.C."/>
            <person name="Sharon I."/>
            <person name="Castelle C.J."/>
            <person name="Singh A."/>
            <person name="Wilkins M.J."/>
            <person name="Williams K.H."/>
            <person name="Banfield J.F."/>
        </authorList>
    </citation>
    <scope>NUCLEOTIDE SEQUENCE [LARGE SCALE GENOMIC DNA]</scope>
</reference>
<dbReference type="InterPro" id="IPR036402">
    <property type="entry name" value="EF-Ts_dimer_sf"/>
</dbReference>
<dbReference type="Gene3D" id="1.10.8.10">
    <property type="entry name" value="DNA helicase RuvA subunit, C-terminal domain"/>
    <property type="match status" value="1"/>
</dbReference>
<dbReference type="SUPFAM" id="SSF54713">
    <property type="entry name" value="Elongation factor Ts (EF-Ts), dimerisation domain"/>
    <property type="match status" value="2"/>
</dbReference>
<proteinExistence type="inferred from homology"/>
<protein>
    <recommendedName>
        <fullName evidence="2 5">Elongation factor Ts</fullName>
        <shortName evidence="5">EF-Ts</shortName>
    </recommendedName>
</protein>
<evidence type="ECO:0000313" key="10">
    <source>
        <dbReference type="Proteomes" id="UP000034333"/>
    </source>
</evidence>
<sequence>MSITTADISKLRTSTGAGMMDCKNALEEAGGDMEKAADILRKKGIVKAAKRADKVASEGKVASYITPDAKIGAIVEINSETDFASKSEDFVTFASAVAETIVKDNPTDVVALSTLMLSTGKTVADAISDLTIKIGEKISIRRFVRYESTGTVVSYLHGAKIGILVDMEGGDKELGMDVAMQIAAANPKSVGREGVDATLIEKEREIFAEQLRQQGKPENIIENILKGKMDKFYGEVCLLEQPFIKNEEITIQKLVEDKGAKVNRFVRYELGEGIEKQEKDFAAEVAEQMQ</sequence>
<evidence type="ECO:0000256" key="1">
    <source>
        <dbReference type="ARBA" id="ARBA00005532"/>
    </source>
</evidence>
<accession>A0A0G0HCA1</accession>
<keyword evidence="4 5" id="KW-0648">Protein biosynthesis</keyword>
<keyword evidence="3 5" id="KW-0251">Elongation factor</keyword>
<evidence type="ECO:0000259" key="8">
    <source>
        <dbReference type="Pfam" id="PF00889"/>
    </source>
</evidence>
<evidence type="ECO:0000256" key="7">
    <source>
        <dbReference type="RuleBase" id="RU000643"/>
    </source>
</evidence>
<dbReference type="InterPro" id="IPR009060">
    <property type="entry name" value="UBA-like_sf"/>
</dbReference>
<dbReference type="CDD" id="cd14275">
    <property type="entry name" value="UBA_EF-Ts"/>
    <property type="match status" value="1"/>
</dbReference>
<evidence type="ECO:0000313" key="9">
    <source>
        <dbReference type="EMBL" id="KKQ40823.1"/>
    </source>
</evidence>
<comment type="caution">
    <text evidence="9">The sequence shown here is derived from an EMBL/GenBank/DDBJ whole genome shotgun (WGS) entry which is preliminary data.</text>
</comment>
<dbReference type="FunFam" id="1.10.286.20:FF:000001">
    <property type="entry name" value="Elongation factor Ts"/>
    <property type="match status" value="1"/>
</dbReference>
<dbReference type="Gene3D" id="1.10.286.20">
    <property type="match status" value="1"/>
</dbReference>
<dbReference type="PANTHER" id="PTHR11741:SF0">
    <property type="entry name" value="ELONGATION FACTOR TS, MITOCHONDRIAL"/>
    <property type="match status" value="1"/>
</dbReference>
<dbReference type="GO" id="GO:0003746">
    <property type="term" value="F:translation elongation factor activity"/>
    <property type="evidence" value="ECO:0007669"/>
    <property type="project" value="UniProtKB-UniRule"/>
</dbReference>
<dbReference type="InterPro" id="IPR001816">
    <property type="entry name" value="Transl_elong_EFTs/EF1B"/>
</dbReference>
<evidence type="ECO:0000256" key="4">
    <source>
        <dbReference type="ARBA" id="ARBA00022917"/>
    </source>
</evidence>
<dbReference type="PATRIC" id="fig|1619036.3.peg.357"/>
<dbReference type="PROSITE" id="PS01127">
    <property type="entry name" value="EF_TS_2"/>
    <property type="match status" value="1"/>
</dbReference>
<dbReference type="PANTHER" id="PTHR11741">
    <property type="entry name" value="ELONGATION FACTOR TS"/>
    <property type="match status" value="1"/>
</dbReference>
<dbReference type="NCBIfam" id="TIGR00116">
    <property type="entry name" value="tsf"/>
    <property type="match status" value="1"/>
</dbReference>
<dbReference type="Proteomes" id="UP000034333">
    <property type="component" value="Unassembled WGS sequence"/>
</dbReference>
<gene>
    <name evidence="5" type="primary">tsf</name>
    <name evidence="9" type="ORF">US58_C0012G0032</name>
</gene>
<evidence type="ECO:0000256" key="3">
    <source>
        <dbReference type="ARBA" id="ARBA00022768"/>
    </source>
</evidence>
<dbReference type="FunFam" id="1.10.8.10:FF:000001">
    <property type="entry name" value="Elongation factor Ts"/>
    <property type="match status" value="1"/>
</dbReference>
<name>A0A0G0HCA1_9BACT</name>
<evidence type="ECO:0000256" key="2">
    <source>
        <dbReference type="ARBA" id="ARBA00016956"/>
    </source>
</evidence>
<dbReference type="GO" id="GO:0005737">
    <property type="term" value="C:cytoplasm"/>
    <property type="evidence" value="ECO:0007669"/>
    <property type="project" value="UniProtKB-SubCell"/>
</dbReference>
<dbReference type="PROSITE" id="PS01126">
    <property type="entry name" value="EF_TS_1"/>
    <property type="match status" value="1"/>
</dbReference>
<dbReference type="Gene3D" id="3.30.479.20">
    <property type="entry name" value="Elongation factor Ts, dimerisation domain"/>
    <property type="match status" value="2"/>
</dbReference>
<evidence type="ECO:0000256" key="5">
    <source>
        <dbReference type="HAMAP-Rule" id="MF_00050"/>
    </source>
</evidence>
<comment type="subcellular location">
    <subcellularLocation>
        <location evidence="5 7">Cytoplasm</location>
    </subcellularLocation>
</comment>
<comment type="function">
    <text evidence="5 6">Associates with the EF-Tu.GDP complex and induces the exchange of GDP to GTP. It remains bound to the aminoacyl-tRNA.EF-Tu.GTP complex up to the GTP hydrolysis stage on the ribosome.</text>
</comment>
<dbReference type="STRING" id="1619036.US58_C0012G0032"/>
<keyword evidence="5" id="KW-0963">Cytoplasm</keyword>
<comment type="caution">
    <text evidence="5">Lacks conserved residue(s) required for the propagation of feature annotation.</text>
</comment>
<dbReference type="InterPro" id="IPR018101">
    <property type="entry name" value="Transl_elong_Ts_CS"/>
</dbReference>
<organism evidence="9 10">
    <name type="scientific">Candidatus Magasanikbacteria bacterium GW2011_GWA2_37_8</name>
    <dbReference type="NCBI Taxonomy" id="1619036"/>
    <lineage>
        <taxon>Bacteria</taxon>
        <taxon>Candidatus Magasanikiibacteriota</taxon>
    </lineage>
</organism>